<feature type="compositionally biased region" description="Gly residues" evidence="1">
    <location>
        <begin position="52"/>
        <end position="62"/>
    </location>
</feature>
<feature type="region of interest" description="Disordered" evidence="1">
    <location>
        <begin position="42"/>
        <end position="72"/>
    </location>
</feature>
<evidence type="ECO:0000256" key="1">
    <source>
        <dbReference type="SAM" id="MobiDB-lite"/>
    </source>
</evidence>
<name>A0ABV0K3W9_9CYAN</name>
<feature type="compositionally biased region" description="Polar residues" evidence="1">
    <location>
        <begin position="42"/>
        <end position="51"/>
    </location>
</feature>
<accession>A0ABV0K3W9</accession>
<dbReference type="EMBL" id="JAMPKX010000003">
    <property type="protein sequence ID" value="MEP0947374.1"/>
    <property type="molecule type" value="Genomic_DNA"/>
</dbReference>
<gene>
    <name evidence="2" type="ORF">NC992_10865</name>
</gene>
<protein>
    <submittedName>
        <fullName evidence="2">Uncharacterized protein</fullName>
    </submittedName>
</protein>
<dbReference type="Proteomes" id="UP001482513">
    <property type="component" value="Unassembled WGS sequence"/>
</dbReference>
<proteinExistence type="predicted"/>
<evidence type="ECO:0000313" key="2">
    <source>
        <dbReference type="EMBL" id="MEP0947374.1"/>
    </source>
</evidence>
<reference evidence="2 3" key="1">
    <citation type="submission" date="2022-04" db="EMBL/GenBank/DDBJ databases">
        <title>Positive selection, recombination, and allopatry shape intraspecific diversity of widespread and dominant cyanobacteria.</title>
        <authorList>
            <person name="Wei J."/>
            <person name="Shu W."/>
            <person name="Hu C."/>
        </authorList>
    </citation>
    <scope>NUCLEOTIDE SEQUENCE [LARGE SCALE GENOMIC DNA]</scope>
    <source>
        <strain evidence="2 3">DQ-A4</strain>
    </source>
</reference>
<keyword evidence="3" id="KW-1185">Reference proteome</keyword>
<comment type="caution">
    <text evidence="2">The sequence shown here is derived from an EMBL/GenBank/DDBJ whole genome shotgun (WGS) entry which is preliminary data.</text>
</comment>
<dbReference type="RefSeq" id="WP_190702040.1">
    <property type="nucleotide sequence ID" value="NZ_JAMPKX010000003.1"/>
</dbReference>
<dbReference type="Pfam" id="PF26369">
    <property type="entry name" value="UPF0426"/>
    <property type="match status" value="1"/>
</dbReference>
<evidence type="ECO:0000313" key="3">
    <source>
        <dbReference type="Proteomes" id="UP001482513"/>
    </source>
</evidence>
<sequence>MFLDELTPFVQELTAHPVAFLGGLASGLLRLSLSDDPVKSWLQNQGITPTSGDGGGWGGNDRNGGPQSISID</sequence>
<organism evidence="2 3">
    <name type="scientific">Leptolyngbya subtilissima DQ-A4</name>
    <dbReference type="NCBI Taxonomy" id="2933933"/>
    <lineage>
        <taxon>Bacteria</taxon>
        <taxon>Bacillati</taxon>
        <taxon>Cyanobacteriota</taxon>
        <taxon>Cyanophyceae</taxon>
        <taxon>Leptolyngbyales</taxon>
        <taxon>Leptolyngbyaceae</taxon>
        <taxon>Leptolyngbya group</taxon>
        <taxon>Leptolyngbya</taxon>
    </lineage>
</organism>
<dbReference type="InterPro" id="IPR040278">
    <property type="entry name" value="UPF0426"/>
</dbReference>